<dbReference type="EMBL" id="LWDX02017712">
    <property type="protein sequence ID" value="OEL33760.1"/>
    <property type="molecule type" value="Genomic_DNA"/>
</dbReference>
<dbReference type="OrthoDB" id="670719at2759"/>
<dbReference type="AlphaFoldDB" id="A0A1E5W938"/>
<comment type="caution">
    <text evidence="1">The sequence shown here is derived from an EMBL/GenBank/DDBJ whole genome shotgun (WGS) entry which is preliminary data.</text>
</comment>
<dbReference type="Proteomes" id="UP000095767">
    <property type="component" value="Unassembled WGS sequence"/>
</dbReference>
<accession>A0A1E5W938</accession>
<reference evidence="1 2" key="1">
    <citation type="submission" date="2016-09" db="EMBL/GenBank/DDBJ databases">
        <title>The draft genome of Dichanthelium oligosanthes: A C3 panicoid grass species.</title>
        <authorList>
            <person name="Studer A.J."/>
            <person name="Schnable J.C."/>
            <person name="Brutnell T.P."/>
        </authorList>
    </citation>
    <scope>NUCLEOTIDE SEQUENCE [LARGE SCALE GENOMIC DNA]</scope>
    <source>
        <strain evidence="2">cv. Kellogg 1175</strain>
        <tissue evidence="1">Leaf</tissue>
    </source>
</reference>
<evidence type="ECO:0000313" key="1">
    <source>
        <dbReference type="EMBL" id="OEL33760.1"/>
    </source>
</evidence>
<evidence type="ECO:0000313" key="2">
    <source>
        <dbReference type="Proteomes" id="UP000095767"/>
    </source>
</evidence>
<gene>
    <name evidence="1" type="ORF">BAE44_0005222</name>
</gene>
<sequence length="128" mass="14609">MIKVGPLKQTSSIANVVPFPWKDDAIEWGTAKKARNTKYQEEYCMMQQTFAIGSFASLALMILQQPWALPLQRYWSPMMTPSMMLLTQSHCGAILQIMQQQQLPFMFNLMAMVIPPGFFQQPFAGVPF</sequence>
<proteinExistence type="predicted"/>
<organism evidence="1 2">
    <name type="scientific">Dichanthelium oligosanthes</name>
    <dbReference type="NCBI Taxonomy" id="888268"/>
    <lineage>
        <taxon>Eukaryota</taxon>
        <taxon>Viridiplantae</taxon>
        <taxon>Streptophyta</taxon>
        <taxon>Embryophyta</taxon>
        <taxon>Tracheophyta</taxon>
        <taxon>Spermatophyta</taxon>
        <taxon>Magnoliopsida</taxon>
        <taxon>Liliopsida</taxon>
        <taxon>Poales</taxon>
        <taxon>Poaceae</taxon>
        <taxon>PACMAD clade</taxon>
        <taxon>Panicoideae</taxon>
        <taxon>Panicodae</taxon>
        <taxon>Paniceae</taxon>
        <taxon>Dichantheliinae</taxon>
        <taxon>Dichanthelium</taxon>
    </lineage>
</organism>
<keyword evidence="2" id="KW-1185">Reference proteome</keyword>
<name>A0A1E5W938_9POAL</name>
<protein>
    <submittedName>
        <fullName evidence="1">Uncharacterized protein</fullName>
    </submittedName>
</protein>